<sequence length="152" mass="16088">MSTSSDFGTTSYGSGTGAHAERKAAWAVGGSILAGVLMVVTGATNILQGITGIRRDSFLDRVTGYAYRFNITSWGWIHFALGVLLLLAGLALLATRAKWARYVGMGIAALNLVAQFMYLPYKPVWAVVGMALSAYILWALASNHGLGSGART</sequence>
<evidence type="ECO:0000259" key="2">
    <source>
        <dbReference type="Pfam" id="PF23636"/>
    </source>
</evidence>
<feature type="domain" description="DUF7144" evidence="2">
    <location>
        <begin position="31"/>
        <end position="143"/>
    </location>
</feature>
<feature type="transmembrane region" description="Helical" evidence="1">
    <location>
        <begin position="124"/>
        <end position="141"/>
    </location>
</feature>
<dbReference type="EMBL" id="CP031194">
    <property type="protein sequence ID" value="AXG78790.1"/>
    <property type="molecule type" value="Genomic_DNA"/>
</dbReference>
<feature type="transmembrane region" description="Helical" evidence="1">
    <location>
        <begin position="32"/>
        <end position="53"/>
    </location>
</feature>
<name>A0A345HQ16_9ACTN</name>
<accession>A0A345HQ16</accession>
<dbReference type="OrthoDB" id="4482242at2"/>
<evidence type="ECO:0000313" key="4">
    <source>
        <dbReference type="Proteomes" id="UP000253868"/>
    </source>
</evidence>
<dbReference type="AlphaFoldDB" id="A0A345HQ16"/>
<reference evidence="4" key="1">
    <citation type="submission" date="2018-07" db="EMBL/GenBank/DDBJ databases">
        <authorList>
            <person name="Zhao J."/>
        </authorList>
    </citation>
    <scope>NUCLEOTIDE SEQUENCE [LARGE SCALE GENOMIC DNA]</scope>
    <source>
        <strain evidence="4">GSSD-12</strain>
    </source>
</reference>
<dbReference type="InterPro" id="IPR055568">
    <property type="entry name" value="DUF7144"/>
</dbReference>
<keyword evidence="4" id="KW-1185">Reference proteome</keyword>
<proteinExistence type="predicted"/>
<organism evidence="3 4">
    <name type="scientific">Streptomyces paludis</name>
    <dbReference type="NCBI Taxonomy" id="2282738"/>
    <lineage>
        <taxon>Bacteria</taxon>
        <taxon>Bacillati</taxon>
        <taxon>Actinomycetota</taxon>
        <taxon>Actinomycetes</taxon>
        <taxon>Kitasatosporales</taxon>
        <taxon>Streptomycetaceae</taxon>
        <taxon>Streptomyces</taxon>
    </lineage>
</organism>
<dbReference type="Proteomes" id="UP000253868">
    <property type="component" value="Chromosome"/>
</dbReference>
<gene>
    <name evidence="3" type="ORF">DVK44_14975</name>
</gene>
<keyword evidence="1" id="KW-1133">Transmembrane helix</keyword>
<evidence type="ECO:0000256" key="1">
    <source>
        <dbReference type="SAM" id="Phobius"/>
    </source>
</evidence>
<protein>
    <recommendedName>
        <fullName evidence="2">DUF7144 domain-containing protein</fullName>
    </recommendedName>
</protein>
<dbReference type="RefSeq" id="WP_114660127.1">
    <property type="nucleotide sequence ID" value="NZ_CP031194.1"/>
</dbReference>
<feature type="transmembrane region" description="Helical" evidence="1">
    <location>
        <begin position="73"/>
        <end position="92"/>
    </location>
</feature>
<keyword evidence="1" id="KW-0472">Membrane</keyword>
<keyword evidence="1" id="KW-0812">Transmembrane</keyword>
<feature type="transmembrane region" description="Helical" evidence="1">
    <location>
        <begin position="99"/>
        <end position="118"/>
    </location>
</feature>
<dbReference type="Pfam" id="PF23636">
    <property type="entry name" value="DUF7144"/>
    <property type="match status" value="1"/>
</dbReference>
<evidence type="ECO:0000313" key="3">
    <source>
        <dbReference type="EMBL" id="AXG78790.1"/>
    </source>
</evidence>
<dbReference type="KEGG" id="spad:DVK44_14975"/>